<accession>A0A484ASZ1</accession>
<dbReference type="OMA" id="HFCKIAR"/>
<keyword evidence="1" id="KW-1133">Transmembrane helix</keyword>
<feature type="transmembrane region" description="Helical" evidence="1">
    <location>
        <begin position="63"/>
        <end position="85"/>
    </location>
</feature>
<evidence type="ECO:0000256" key="1">
    <source>
        <dbReference type="SAM" id="Phobius"/>
    </source>
</evidence>
<sequence>MELNYGPIVLTALIAICDHYWGITLKEPDMHAPDITSMMLICSVIMILLHPTMLVPFSHRVGVFLYMTMGLVVQRLILAYPWTCFNRLLVKLLPDPMILAFSFRMLVSTGILIFAIMYWRHRTENALNEALNEVYMEVLGNGAFLPHMDTVPLSFNKIVQYIINRCTRNGTIGLLLATQDHNQFMYPPMNNTNALVRAGQIPSEFPTIEQINYLLRYAPRHY</sequence>
<dbReference type="AlphaFoldDB" id="A0A484ASZ1"/>
<keyword evidence="1" id="KW-0812">Transmembrane</keyword>
<dbReference type="Proteomes" id="UP000295192">
    <property type="component" value="Unassembled WGS sequence"/>
</dbReference>
<keyword evidence="1" id="KW-0472">Membrane</keyword>
<proteinExistence type="predicted"/>
<feature type="transmembrane region" description="Helical" evidence="1">
    <location>
        <begin position="97"/>
        <end position="119"/>
    </location>
</feature>
<dbReference type="EMBL" id="LSRL02001515">
    <property type="protein sequence ID" value="TDG38990.1"/>
    <property type="molecule type" value="Genomic_DNA"/>
</dbReference>
<feature type="transmembrane region" description="Helical" evidence="1">
    <location>
        <begin position="35"/>
        <end position="57"/>
    </location>
</feature>
<gene>
    <name evidence="2" type="ORF">AWZ03_014588</name>
</gene>
<protein>
    <submittedName>
        <fullName evidence="2">Uncharacterized protein</fullName>
    </submittedName>
</protein>
<feature type="transmembrane region" description="Helical" evidence="1">
    <location>
        <begin position="6"/>
        <end position="23"/>
    </location>
</feature>
<name>A0A484ASZ1_DRONA</name>
<reference evidence="2 3" key="1">
    <citation type="journal article" date="2019" name="J. Hered.">
        <title>An Improved Genome Assembly for Drosophila navojoa, the Basal Species in the mojavensis Cluster.</title>
        <authorList>
            <person name="Vanderlinde T."/>
            <person name="Dupim E.G."/>
            <person name="Nazario-Yepiz N.O."/>
            <person name="Carvalho A.B."/>
        </authorList>
    </citation>
    <scope>NUCLEOTIDE SEQUENCE [LARGE SCALE GENOMIC DNA]</scope>
    <source>
        <strain evidence="2">Navoj_Jal97</strain>
        <tissue evidence="2">Whole organism</tissue>
    </source>
</reference>
<evidence type="ECO:0000313" key="2">
    <source>
        <dbReference type="EMBL" id="TDG38990.1"/>
    </source>
</evidence>
<comment type="caution">
    <text evidence="2">The sequence shown here is derived from an EMBL/GenBank/DDBJ whole genome shotgun (WGS) entry which is preliminary data.</text>
</comment>
<organism evidence="2 3">
    <name type="scientific">Drosophila navojoa</name>
    <name type="common">Fruit fly</name>
    <dbReference type="NCBI Taxonomy" id="7232"/>
    <lineage>
        <taxon>Eukaryota</taxon>
        <taxon>Metazoa</taxon>
        <taxon>Ecdysozoa</taxon>
        <taxon>Arthropoda</taxon>
        <taxon>Hexapoda</taxon>
        <taxon>Insecta</taxon>
        <taxon>Pterygota</taxon>
        <taxon>Neoptera</taxon>
        <taxon>Endopterygota</taxon>
        <taxon>Diptera</taxon>
        <taxon>Brachycera</taxon>
        <taxon>Muscomorpha</taxon>
        <taxon>Ephydroidea</taxon>
        <taxon>Drosophilidae</taxon>
        <taxon>Drosophila</taxon>
    </lineage>
</organism>
<evidence type="ECO:0000313" key="3">
    <source>
        <dbReference type="Proteomes" id="UP000295192"/>
    </source>
</evidence>
<keyword evidence="3" id="KW-1185">Reference proteome</keyword>